<feature type="compositionally biased region" description="Polar residues" evidence="1">
    <location>
        <begin position="321"/>
        <end position="331"/>
    </location>
</feature>
<feature type="compositionally biased region" description="Polar residues" evidence="1">
    <location>
        <begin position="642"/>
        <end position="660"/>
    </location>
</feature>
<evidence type="ECO:0000313" key="3">
    <source>
        <dbReference type="Proteomes" id="UP001174934"/>
    </source>
</evidence>
<evidence type="ECO:0000313" key="2">
    <source>
        <dbReference type="EMBL" id="KAK0628504.1"/>
    </source>
</evidence>
<feature type="compositionally biased region" description="Polar residues" evidence="1">
    <location>
        <begin position="397"/>
        <end position="406"/>
    </location>
</feature>
<comment type="caution">
    <text evidence="2">The sequence shown here is derived from an EMBL/GenBank/DDBJ whole genome shotgun (WGS) entry which is preliminary data.</text>
</comment>
<feature type="region of interest" description="Disordered" evidence="1">
    <location>
        <begin position="366"/>
        <end position="436"/>
    </location>
</feature>
<feature type="compositionally biased region" description="Polar residues" evidence="1">
    <location>
        <begin position="703"/>
        <end position="749"/>
    </location>
</feature>
<feature type="region of interest" description="Disordered" evidence="1">
    <location>
        <begin position="980"/>
        <end position="1008"/>
    </location>
</feature>
<feature type="region of interest" description="Disordered" evidence="1">
    <location>
        <begin position="135"/>
        <end position="215"/>
    </location>
</feature>
<proteinExistence type="predicted"/>
<feature type="region of interest" description="Disordered" evidence="1">
    <location>
        <begin position="882"/>
        <end position="946"/>
    </location>
</feature>
<feature type="region of interest" description="Disordered" evidence="1">
    <location>
        <begin position="493"/>
        <end position="526"/>
    </location>
</feature>
<feature type="compositionally biased region" description="Polar residues" evidence="1">
    <location>
        <begin position="135"/>
        <end position="157"/>
    </location>
</feature>
<dbReference type="Proteomes" id="UP001174934">
    <property type="component" value="Unassembled WGS sequence"/>
</dbReference>
<evidence type="ECO:0000256" key="1">
    <source>
        <dbReference type="SAM" id="MobiDB-lite"/>
    </source>
</evidence>
<feature type="region of interest" description="Disordered" evidence="1">
    <location>
        <begin position="321"/>
        <end position="341"/>
    </location>
</feature>
<accession>A0AA40C8I1</accession>
<feature type="compositionally biased region" description="Basic and acidic residues" evidence="1">
    <location>
        <begin position="682"/>
        <end position="698"/>
    </location>
</feature>
<feature type="region of interest" description="Disordered" evidence="1">
    <location>
        <begin position="577"/>
        <end position="601"/>
    </location>
</feature>
<feature type="compositionally biased region" description="Polar residues" evidence="1">
    <location>
        <begin position="414"/>
        <end position="423"/>
    </location>
</feature>
<reference evidence="2" key="1">
    <citation type="submission" date="2023-06" db="EMBL/GenBank/DDBJ databases">
        <title>Genome-scale phylogeny and comparative genomics of the fungal order Sordariales.</title>
        <authorList>
            <consortium name="Lawrence Berkeley National Laboratory"/>
            <person name="Hensen N."/>
            <person name="Bonometti L."/>
            <person name="Westerberg I."/>
            <person name="Brannstrom I.O."/>
            <person name="Guillou S."/>
            <person name="Cros-Aarteil S."/>
            <person name="Calhoun S."/>
            <person name="Haridas S."/>
            <person name="Kuo A."/>
            <person name="Mondo S."/>
            <person name="Pangilinan J."/>
            <person name="Riley R."/>
            <person name="LaButti K."/>
            <person name="Andreopoulos B."/>
            <person name="Lipzen A."/>
            <person name="Chen C."/>
            <person name="Yanf M."/>
            <person name="Daum C."/>
            <person name="Ng V."/>
            <person name="Clum A."/>
            <person name="Steindorff A."/>
            <person name="Ohm R."/>
            <person name="Martin F."/>
            <person name="Silar P."/>
            <person name="Natvig D."/>
            <person name="Lalanne C."/>
            <person name="Gautier V."/>
            <person name="Ament-velasquez S.L."/>
            <person name="Kruys A."/>
            <person name="Hutchinson M.I."/>
            <person name="Powell A.J."/>
            <person name="Barry K."/>
            <person name="Miller A.N."/>
            <person name="Grigoriev I.V."/>
            <person name="Debuchy R."/>
            <person name="Gladieux P."/>
            <person name="Thoren M.H."/>
            <person name="Johannesson H."/>
        </authorList>
    </citation>
    <scope>NUCLEOTIDE SEQUENCE</scope>
    <source>
        <strain evidence="2">SMH3391-2</strain>
    </source>
</reference>
<keyword evidence="3" id="KW-1185">Reference proteome</keyword>
<gene>
    <name evidence="2" type="ORF">B0T17DRAFT_597073</name>
</gene>
<protein>
    <submittedName>
        <fullName evidence="2">Uncharacterized protein</fullName>
    </submittedName>
</protein>
<feature type="region of interest" description="Disordered" evidence="1">
    <location>
        <begin position="1212"/>
        <end position="1241"/>
    </location>
</feature>
<feature type="compositionally biased region" description="Low complexity" evidence="1">
    <location>
        <begin position="158"/>
        <end position="179"/>
    </location>
</feature>
<feature type="compositionally biased region" description="Basic and acidic residues" evidence="1">
    <location>
        <begin position="905"/>
        <end position="916"/>
    </location>
</feature>
<sequence>MGLSKGIKNATLGIGASLAAMIVGRDVIHATRPTHATQPEPKSQKPTFVFRMKTTLRDSRFPFRFSSKRTTPQAQSESSSGPLVVIPEASSPPVLSLSYRDYDESLLPATPIHFADNANEWASISEVQSLLRSATCSPPLTGSRPTSGSTVSNTTDASHSIESPSSSVDSSVTTGTSRSASLSAVSPRGSAIVSPSKSVIARPQPSKTVESSSTTTATDIIMTLHTLKNPHDLADALDKIFSSAHLLNDTSDAEELPEQVKLAHHALFTAKIEVSDQVSVSSTAIYTVPATLLPAQVEPTLHQVVLPNQVELTQPTVCPEQLETSNQSSLPKTPEPTPNAALLPEQVEPTTQHVVLPTKVDLTPQVVRPEQAEQETEMMTTSPLETEETDTVPLPTTFRNNDSSVAEQPEITPQYASDSNSGATERPSDEPLTPEEISERIVRDIRHVSSGFQNGNHISEVAPNELFSGDDLELLGDALFKNSEFLRSFPPAIRDSDLDSSSTLPEDKEIQEDDVAIKSDTEEESDYHLSSMVNILNGNEDQDNEEGKDSVAIGEEFLPITGAQLLSITNRALSGAQHQSEGAIDESDDSDADNDTSGVGRYDIYDIEDSDEEFEAIKDAELKSICDRVISEIRLPSVDAGVSSQAVDSTPVSSTGSQSYDAEEVQKPTESTNSSDAEESENERFESLSASRETDEVLPKQAQIETTVADSIRSATGSVSDLNSFDPSSEPEQAQHQNSGNYWDPTQPSDLEPLTHEDVAKVARPIHNGVCKFESVGHNGGDSVMSLHTCIVRENLELLSETLFADKDYLKRLLLFIEKMGDGQWMVVVHHLHLLMPRGRLQLLSDELFPSKETLKTFLCYCESFSYEKEMLQSSLDELAARDQAASESDGSEIDSQELPSLLDVPRENRGQEKRSGYRNFSGDSGYSDGGVEPVSDEPSSEFQSIVSEGNTEVLHSDSSAPLHSDADQYERGNAFAATADFPSPEETTKILHSDSSAPFDSDEQEGIQTAVQHSIQRAEGLVSIVSSAASSESSESEEASMDDANFEANWLATIDYGKRILADPTSTFDEIDDEDLRDDIIHTMTTRRDEFNGDWKMALNLFIHSIVGPKDNHVDYFAHSHAAEPIQGSNTDTAAPRRWRPALEPITELDDATIAKIELCRELLANPEPKWEHVTDADLRSDILITCDNSFGDLSYDDWKIAMARVLERLAPPNGGPPSQAIVPPPPASPEDQPSQSIDPVLTQTPEEPVAALKKCIEYCTAISKDAEIEFQDIGEQQLKDDLVTIQRERPEEIKGNWRMALDRLIRQLRYQFETPEEDKDLGHTAKHLRERSPFVQADEHGNDLAVGEKGKYLGVYRRYGPEREPYMGKHAVAGGSSWVEVFVPPIKVSADEPALFVTCPDGERCYIDDMAYYPGAIKWSDLSE</sequence>
<feature type="compositionally biased region" description="Polar residues" evidence="1">
    <location>
        <begin position="68"/>
        <end position="81"/>
    </location>
</feature>
<dbReference type="EMBL" id="JAULSR010000002">
    <property type="protein sequence ID" value="KAK0628504.1"/>
    <property type="molecule type" value="Genomic_DNA"/>
</dbReference>
<feature type="compositionally biased region" description="Acidic residues" evidence="1">
    <location>
        <begin position="583"/>
        <end position="594"/>
    </location>
</feature>
<name>A0AA40C8I1_9PEZI</name>
<feature type="compositionally biased region" description="Polar residues" evidence="1">
    <location>
        <begin position="205"/>
        <end position="215"/>
    </location>
</feature>
<organism evidence="2 3">
    <name type="scientific">Bombardia bombarda</name>
    <dbReference type="NCBI Taxonomy" id="252184"/>
    <lineage>
        <taxon>Eukaryota</taxon>
        <taxon>Fungi</taxon>
        <taxon>Dikarya</taxon>
        <taxon>Ascomycota</taxon>
        <taxon>Pezizomycotina</taxon>
        <taxon>Sordariomycetes</taxon>
        <taxon>Sordariomycetidae</taxon>
        <taxon>Sordariales</taxon>
        <taxon>Lasiosphaeriaceae</taxon>
        <taxon>Bombardia</taxon>
    </lineage>
</organism>
<feature type="region of interest" description="Disordered" evidence="1">
    <location>
        <begin position="640"/>
        <end position="752"/>
    </location>
</feature>
<feature type="region of interest" description="Disordered" evidence="1">
    <location>
        <begin position="63"/>
        <end position="87"/>
    </location>
</feature>